<feature type="transmembrane region" description="Helical" evidence="5">
    <location>
        <begin position="34"/>
        <end position="52"/>
    </location>
</feature>
<feature type="transmembrane region" description="Helical" evidence="5">
    <location>
        <begin position="137"/>
        <end position="166"/>
    </location>
</feature>
<evidence type="ECO:0000313" key="7">
    <source>
        <dbReference type="Proteomes" id="UP000190409"/>
    </source>
</evidence>
<dbReference type="Proteomes" id="UP000190409">
    <property type="component" value="Unassembled WGS sequence"/>
</dbReference>
<organism evidence="6 7">
    <name type="scientific">Dolosigranulum pigrum</name>
    <dbReference type="NCBI Taxonomy" id="29394"/>
    <lineage>
        <taxon>Bacteria</taxon>
        <taxon>Bacillati</taxon>
        <taxon>Bacillota</taxon>
        <taxon>Bacilli</taxon>
        <taxon>Lactobacillales</taxon>
        <taxon>Carnobacteriaceae</taxon>
        <taxon>Dolosigranulum</taxon>
    </lineage>
</organism>
<proteinExistence type="predicted"/>
<keyword evidence="2 5" id="KW-0812">Transmembrane</keyword>
<dbReference type="GO" id="GO:0016020">
    <property type="term" value="C:membrane"/>
    <property type="evidence" value="ECO:0007669"/>
    <property type="project" value="UniProtKB-SubCell"/>
</dbReference>
<accession>A0A1S8KPY7</accession>
<protein>
    <submittedName>
        <fullName evidence="6">Murein hydrolase effector protein LrgB</fullName>
    </submittedName>
</protein>
<evidence type="ECO:0000256" key="2">
    <source>
        <dbReference type="ARBA" id="ARBA00022692"/>
    </source>
</evidence>
<name>A0A1S8KPY7_9LACT</name>
<dbReference type="PANTHER" id="PTHR30249:SF0">
    <property type="entry name" value="PLASTIDAL GLYCOLATE_GLYCERATE TRANSLOCATOR 1, CHLOROPLASTIC"/>
    <property type="match status" value="1"/>
</dbReference>
<evidence type="ECO:0000256" key="4">
    <source>
        <dbReference type="ARBA" id="ARBA00023136"/>
    </source>
</evidence>
<feature type="transmembrane region" description="Helical" evidence="5">
    <location>
        <begin position="210"/>
        <end position="230"/>
    </location>
</feature>
<sequence>MIEELSAHPFTGIFITFFLYLLGRKLYDITGFPLFSPLIFSISSIIGLLLLLDLPYENYNQGGQFIDIWIGPATVALAIKLEENIDYVKDHFVAIISGIFLGTIVHTAVVLGMSILLQLDHEFFITIYPKSITTPMAIGIVESMGGIVSLTVALVVYTAVVGALLAPPLVRSLQIDHPVAKGIAMGAGAIVVGTTRAIKCGPIEGAMASVSVILTGVMFVLLAPLIPWLVSIFY</sequence>
<comment type="subcellular location">
    <subcellularLocation>
        <location evidence="1">Membrane</location>
        <topology evidence="1">Multi-pass membrane protein</topology>
    </subcellularLocation>
</comment>
<evidence type="ECO:0000256" key="5">
    <source>
        <dbReference type="SAM" id="Phobius"/>
    </source>
</evidence>
<comment type="caution">
    <text evidence="6">The sequence shown here is derived from an EMBL/GenBank/DDBJ whole genome shotgun (WGS) entry which is preliminary data.</text>
</comment>
<feature type="transmembrane region" description="Helical" evidence="5">
    <location>
        <begin position="6"/>
        <end position="22"/>
    </location>
</feature>
<keyword evidence="3 5" id="KW-1133">Transmembrane helix</keyword>
<dbReference type="AlphaFoldDB" id="A0A1S8KPY7"/>
<gene>
    <name evidence="6" type="ORF">BWX42_07835</name>
</gene>
<feature type="transmembrane region" description="Helical" evidence="5">
    <location>
        <begin position="93"/>
        <end position="117"/>
    </location>
</feature>
<dbReference type="PANTHER" id="PTHR30249">
    <property type="entry name" value="PUTATIVE SEROTONIN TRANSPORTER"/>
    <property type="match status" value="1"/>
</dbReference>
<dbReference type="EMBL" id="MUYF01000003">
    <property type="protein sequence ID" value="OOL81611.1"/>
    <property type="molecule type" value="Genomic_DNA"/>
</dbReference>
<dbReference type="GO" id="GO:0016787">
    <property type="term" value="F:hydrolase activity"/>
    <property type="evidence" value="ECO:0007669"/>
    <property type="project" value="UniProtKB-KW"/>
</dbReference>
<evidence type="ECO:0000313" key="6">
    <source>
        <dbReference type="EMBL" id="OOL81611.1"/>
    </source>
</evidence>
<feature type="transmembrane region" description="Helical" evidence="5">
    <location>
        <begin position="178"/>
        <end position="198"/>
    </location>
</feature>
<evidence type="ECO:0000256" key="1">
    <source>
        <dbReference type="ARBA" id="ARBA00004141"/>
    </source>
</evidence>
<evidence type="ECO:0000256" key="3">
    <source>
        <dbReference type="ARBA" id="ARBA00022989"/>
    </source>
</evidence>
<keyword evidence="6" id="KW-0378">Hydrolase</keyword>
<dbReference type="InterPro" id="IPR007300">
    <property type="entry name" value="CidB/LrgB"/>
</dbReference>
<keyword evidence="4 5" id="KW-0472">Membrane</keyword>
<reference evidence="6 7" key="1">
    <citation type="submission" date="2017-01" db="EMBL/GenBank/DDBJ databases">
        <title>Complete Genome Sequence of Dolosigranulum pigrum isolated from a Patient with interstitial lung disease.</title>
        <authorList>
            <person name="Mukhopadhyay R."/>
            <person name="Joaquin J."/>
            <person name="Hogue R."/>
            <person name="Fitzgerald S."/>
            <person name="Jospin G."/>
            <person name="Eisen J.A."/>
            <person name="Chaturvedi V."/>
        </authorList>
    </citation>
    <scope>NUCLEOTIDE SEQUENCE [LARGE SCALE GENOMIC DNA]</scope>
    <source>
        <strain evidence="6 7">15S00348</strain>
    </source>
</reference>
<dbReference type="Pfam" id="PF04172">
    <property type="entry name" value="LrgB"/>
    <property type="match status" value="1"/>
</dbReference>